<proteinExistence type="predicted"/>
<gene>
    <name evidence="1" type="ORF">O181_082713</name>
</gene>
<protein>
    <submittedName>
        <fullName evidence="1">Uncharacterized protein</fullName>
    </submittedName>
</protein>
<dbReference type="EMBL" id="AVOT02047730">
    <property type="protein sequence ID" value="MBW0542998.1"/>
    <property type="molecule type" value="Genomic_DNA"/>
</dbReference>
<dbReference type="OrthoDB" id="2507294at2759"/>
<evidence type="ECO:0000313" key="2">
    <source>
        <dbReference type="Proteomes" id="UP000765509"/>
    </source>
</evidence>
<comment type="caution">
    <text evidence="1">The sequence shown here is derived from an EMBL/GenBank/DDBJ whole genome shotgun (WGS) entry which is preliminary data.</text>
</comment>
<dbReference type="AlphaFoldDB" id="A0A9Q3FSB3"/>
<organism evidence="1 2">
    <name type="scientific">Austropuccinia psidii MF-1</name>
    <dbReference type="NCBI Taxonomy" id="1389203"/>
    <lineage>
        <taxon>Eukaryota</taxon>
        <taxon>Fungi</taxon>
        <taxon>Dikarya</taxon>
        <taxon>Basidiomycota</taxon>
        <taxon>Pucciniomycotina</taxon>
        <taxon>Pucciniomycetes</taxon>
        <taxon>Pucciniales</taxon>
        <taxon>Sphaerophragmiaceae</taxon>
        <taxon>Austropuccinia</taxon>
    </lineage>
</organism>
<sequence>MEWTHENLQTMGKELKTLNEENKFQETVIKDLNTNLSRIWEEFYKKQRLVSLILEEQQTVRRDLRDIQHQKEIWEKEVGFLYEKEDQEENFFPQANQGDKPITKLKKVKEEEKSENRFAEYMNPWFRSESIYQDGENLSYTEKQALKKLPEVVNWPKISGIGEYYFMELIYHIDEGFVDFPNRKDYWITTILNTVFRGHENIWNTKIKEIHGRKCYPWWRNKMIQKYRNGTWIWKKATSFESERYSTEKGPYELCLEQTKRFKYLDLSQPLSGVRVFKIKPTKAN</sequence>
<reference evidence="1" key="1">
    <citation type="submission" date="2021-03" db="EMBL/GenBank/DDBJ databases">
        <title>Draft genome sequence of rust myrtle Austropuccinia psidii MF-1, a brazilian biotype.</title>
        <authorList>
            <person name="Quecine M.C."/>
            <person name="Pachon D.M.R."/>
            <person name="Bonatelli M.L."/>
            <person name="Correr F.H."/>
            <person name="Franceschini L.M."/>
            <person name="Leite T.F."/>
            <person name="Margarido G.R.A."/>
            <person name="Almeida C.A."/>
            <person name="Ferrarezi J.A."/>
            <person name="Labate C.A."/>
        </authorList>
    </citation>
    <scope>NUCLEOTIDE SEQUENCE</scope>
    <source>
        <strain evidence="1">MF-1</strain>
    </source>
</reference>
<keyword evidence="2" id="KW-1185">Reference proteome</keyword>
<evidence type="ECO:0000313" key="1">
    <source>
        <dbReference type="EMBL" id="MBW0542998.1"/>
    </source>
</evidence>
<dbReference type="Proteomes" id="UP000765509">
    <property type="component" value="Unassembled WGS sequence"/>
</dbReference>
<accession>A0A9Q3FSB3</accession>
<name>A0A9Q3FSB3_9BASI</name>